<dbReference type="EMBL" id="MU971390">
    <property type="protein sequence ID" value="KAK9236352.1"/>
    <property type="molecule type" value="Genomic_DNA"/>
</dbReference>
<evidence type="ECO:0000313" key="1">
    <source>
        <dbReference type="EMBL" id="KAK9236352.1"/>
    </source>
</evidence>
<name>A0ACC3SXH9_LIPKO</name>
<gene>
    <name evidence="1" type="ORF">V1525DRAFT_363075</name>
</gene>
<evidence type="ECO:0000313" key="2">
    <source>
        <dbReference type="Proteomes" id="UP001433508"/>
    </source>
</evidence>
<proteinExistence type="predicted"/>
<comment type="caution">
    <text evidence="1">The sequence shown here is derived from an EMBL/GenBank/DDBJ whole genome shotgun (WGS) entry which is preliminary data.</text>
</comment>
<dbReference type="Proteomes" id="UP001433508">
    <property type="component" value="Unassembled WGS sequence"/>
</dbReference>
<protein>
    <submittedName>
        <fullName evidence="1">Ribosome biogenesis protein Nop16</fullName>
    </submittedName>
</protein>
<accession>A0ACC3SXH9</accession>
<organism evidence="1 2">
    <name type="scientific">Lipomyces kononenkoae</name>
    <name type="common">Yeast</name>
    <dbReference type="NCBI Taxonomy" id="34357"/>
    <lineage>
        <taxon>Eukaryota</taxon>
        <taxon>Fungi</taxon>
        <taxon>Dikarya</taxon>
        <taxon>Ascomycota</taxon>
        <taxon>Saccharomycotina</taxon>
        <taxon>Lipomycetes</taxon>
        <taxon>Lipomycetales</taxon>
        <taxon>Lipomycetaceae</taxon>
        <taxon>Lipomyces</taxon>
    </lineage>
</organism>
<sequence>MVSVRRRRKEKSSLPKVTRRHKDKQRKVRIKSNAIIAASWDEKLTLSQNYKKLGLTARLSRPTGGIQKDLKPAPTSVPVADGATVKALESDTAAMSNAVTEAKIVRDPETGAIVRIEELKKTEFDDVPTPAPVSSTTHVVRQLEEYAARGERKLERTQSEREEAWINELVKKHGDDYEAMKKDRKLNIWQQSAGDLRRRVEKWKKKGSVVG</sequence>
<keyword evidence="2" id="KW-1185">Reference proteome</keyword>
<reference evidence="2" key="1">
    <citation type="journal article" date="2024" name="Front. Bioeng. Biotechnol.">
        <title>Genome-scale model development and genomic sequencing of the oleaginous clade Lipomyces.</title>
        <authorList>
            <person name="Czajka J.J."/>
            <person name="Han Y."/>
            <person name="Kim J."/>
            <person name="Mondo S.J."/>
            <person name="Hofstad B.A."/>
            <person name="Robles A."/>
            <person name="Haridas S."/>
            <person name="Riley R."/>
            <person name="LaButti K."/>
            <person name="Pangilinan J."/>
            <person name="Andreopoulos W."/>
            <person name="Lipzen A."/>
            <person name="Yan J."/>
            <person name="Wang M."/>
            <person name="Ng V."/>
            <person name="Grigoriev I.V."/>
            <person name="Spatafora J.W."/>
            <person name="Magnuson J.K."/>
            <person name="Baker S.E."/>
            <person name="Pomraning K.R."/>
        </authorList>
    </citation>
    <scope>NUCLEOTIDE SEQUENCE [LARGE SCALE GENOMIC DNA]</scope>
    <source>
        <strain evidence="2">CBS 7786</strain>
    </source>
</reference>